<reference evidence="8" key="1">
    <citation type="submission" date="2020-06" db="EMBL/GenBank/DDBJ databases">
        <authorList>
            <person name="Ji K."/>
            <person name="Li J."/>
        </authorList>
    </citation>
    <scope>NUCLEOTIDE SEQUENCE</scope>
    <source>
        <strain evidence="8">JKM2019</strain>
        <tissue evidence="8">Whole body</tissue>
    </source>
</reference>
<evidence type="ECO:0000256" key="7">
    <source>
        <dbReference type="SAM" id="Phobius"/>
    </source>
</evidence>
<comment type="similarity">
    <text evidence="2">Belongs to the TMEM151 family.</text>
</comment>
<keyword evidence="4 7" id="KW-1133">Transmembrane helix</keyword>
<feature type="region of interest" description="Disordered" evidence="6">
    <location>
        <begin position="1"/>
        <end position="31"/>
    </location>
</feature>
<feature type="transmembrane region" description="Helical" evidence="7">
    <location>
        <begin position="70"/>
        <end position="89"/>
    </location>
</feature>
<dbReference type="PANTHER" id="PTHR31893:SF5">
    <property type="entry name" value="TRANSMEMBRANE PROTEIN 151 HOMOLOG"/>
    <property type="match status" value="1"/>
</dbReference>
<comment type="subcellular location">
    <subcellularLocation>
        <location evidence="1">Membrane</location>
        <topology evidence="1">Multi-pass membrane protein</topology>
    </subcellularLocation>
</comment>
<dbReference type="InterPro" id="IPR026767">
    <property type="entry name" value="Tmem151"/>
</dbReference>
<keyword evidence="5 7" id="KW-0472">Membrane</keyword>
<sequence length="619" mass="72789">MENQQQPQQSSSSTTTIPQPPRQQQQQQSNHLQNKLIYGNHIKYPQRQSLRETFMKNSVQQRLYKLHGRCLCLTLLIYGIMLLIFYMQLDNWRQTLIKLNIINGPLSSSSLSKSNKCKTRPYSVQHFGRKCMVHNEDNDNNNNDDNNGDQIFDNQSIQMSILIIIGLLLYLAYTVECYHCSTRFVLVNGKRIQYVMDHIDQMRQAKPIVWWKAASYHYVRYYNQSACQMVNTTTAAASSSTTEIRSNHITQRRLGRKRIDTRYSNARFQYEDRFNVEDISDRLIDIDRAPITRIRFFKGFVFIDEQSAQEFDRQRTNFFHRNFKLDEYLEIREGIDLDGIDFYDSIITLSTDDDKGLYNWHWYCRPSMFWIFSAILLSWPFRIILEYNTAYVNYRVVKLFGLLNNNQQQTIMDIHQSSQQQQSSCNHRSQSIDNNISLSNYLIAPSYSEAILTCSDNFAQGLNNVPTTTSTTTTTMLDDMNPMKTIEMPLTIDLPSYDEVINMTTTRSSIRQYFTQLFFGNHNHRNNNDNNDNDGRSNSMEKIMKMKRSITIDFCTNNDNNHNNNNRLLGFFTKKYDSTRIADNQNHRLLSLNDNNTTNNFYYNMKPPWQSLQNVVVNV</sequence>
<accession>A0A9D4SIY7</accession>
<comment type="caution">
    <text evidence="8">The sequence shown here is derived from an EMBL/GenBank/DDBJ whole genome shotgun (WGS) entry which is preliminary data.</text>
</comment>
<name>A0A9D4SIY7_DERFA</name>
<gene>
    <name evidence="8" type="ORF">HUG17_9822</name>
</gene>
<dbReference type="EMBL" id="SDOV01000003">
    <property type="protein sequence ID" value="KAH7643131.1"/>
    <property type="molecule type" value="Genomic_DNA"/>
</dbReference>
<evidence type="ECO:0000256" key="4">
    <source>
        <dbReference type="ARBA" id="ARBA00022989"/>
    </source>
</evidence>
<organism evidence="8">
    <name type="scientific">Dermatophagoides farinae</name>
    <name type="common">American house dust mite</name>
    <dbReference type="NCBI Taxonomy" id="6954"/>
    <lineage>
        <taxon>Eukaryota</taxon>
        <taxon>Metazoa</taxon>
        <taxon>Ecdysozoa</taxon>
        <taxon>Arthropoda</taxon>
        <taxon>Chelicerata</taxon>
        <taxon>Arachnida</taxon>
        <taxon>Acari</taxon>
        <taxon>Acariformes</taxon>
        <taxon>Sarcoptiformes</taxon>
        <taxon>Astigmata</taxon>
        <taxon>Psoroptidia</taxon>
        <taxon>Analgoidea</taxon>
        <taxon>Pyroglyphidae</taxon>
        <taxon>Dermatophagoidinae</taxon>
        <taxon>Dermatophagoides</taxon>
    </lineage>
</organism>
<evidence type="ECO:0000256" key="5">
    <source>
        <dbReference type="ARBA" id="ARBA00023136"/>
    </source>
</evidence>
<dbReference type="Proteomes" id="UP000828236">
    <property type="component" value="Unassembled WGS sequence"/>
</dbReference>
<dbReference type="GO" id="GO:0016020">
    <property type="term" value="C:membrane"/>
    <property type="evidence" value="ECO:0007669"/>
    <property type="project" value="UniProtKB-SubCell"/>
</dbReference>
<evidence type="ECO:0000256" key="6">
    <source>
        <dbReference type="SAM" id="MobiDB-lite"/>
    </source>
</evidence>
<proteinExistence type="inferred from homology"/>
<evidence type="ECO:0000313" key="8">
    <source>
        <dbReference type="EMBL" id="KAH7643131.1"/>
    </source>
</evidence>
<reference evidence="8" key="2">
    <citation type="journal article" date="2021" name="World Allergy Organ. J.">
        <title>Chromosome-level assembly of Dermatophagoides farinae genome and transcriptome reveals two novel allergens Der f 37 and Der f 39.</title>
        <authorList>
            <person name="Chen J."/>
            <person name="Cai Z."/>
            <person name="Fan D."/>
            <person name="Hu J."/>
            <person name="Hou Y."/>
            <person name="He Y."/>
            <person name="Zhang Z."/>
            <person name="Zhao Z."/>
            <person name="Gao P."/>
            <person name="Hu W."/>
            <person name="Sun J."/>
            <person name="Li J."/>
            <person name="Ji K."/>
        </authorList>
    </citation>
    <scope>NUCLEOTIDE SEQUENCE</scope>
    <source>
        <strain evidence="8">JKM2019</strain>
    </source>
</reference>
<evidence type="ECO:0000256" key="2">
    <source>
        <dbReference type="ARBA" id="ARBA00009583"/>
    </source>
</evidence>
<dbReference type="PANTHER" id="PTHR31893">
    <property type="entry name" value="TRANSMEMBRANE PROTEIN 151 HOMOLOG"/>
    <property type="match status" value="1"/>
</dbReference>
<dbReference type="AlphaFoldDB" id="A0A9D4SIY7"/>
<protein>
    <submittedName>
        <fullName evidence="8">Transmembrane protein 151b-like</fullName>
    </submittedName>
</protein>
<feature type="compositionally biased region" description="Low complexity" evidence="6">
    <location>
        <begin position="1"/>
        <end position="29"/>
    </location>
</feature>
<keyword evidence="3 7" id="KW-0812">Transmembrane</keyword>
<dbReference type="Pfam" id="PF14857">
    <property type="entry name" value="TMEM151"/>
    <property type="match status" value="1"/>
</dbReference>
<evidence type="ECO:0000256" key="1">
    <source>
        <dbReference type="ARBA" id="ARBA00004141"/>
    </source>
</evidence>
<evidence type="ECO:0000256" key="3">
    <source>
        <dbReference type="ARBA" id="ARBA00022692"/>
    </source>
</evidence>